<name>A0A3E5EWA0_BACUN</name>
<evidence type="ECO:0000256" key="5">
    <source>
        <dbReference type="ARBA" id="ARBA00022691"/>
    </source>
</evidence>
<accession>A0A3E5EWA0</accession>
<evidence type="ECO:0000313" key="8">
    <source>
        <dbReference type="EMBL" id="RGN92997.1"/>
    </source>
</evidence>
<dbReference type="InterPro" id="IPR002941">
    <property type="entry name" value="DNA_methylase_N4/N6"/>
</dbReference>
<dbReference type="AlphaFoldDB" id="A0A3E5EWA0"/>
<dbReference type="PRINTS" id="PR00506">
    <property type="entry name" value="D21N6MTFRASE"/>
</dbReference>
<dbReference type="GO" id="GO:0009007">
    <property type="term" value="F:site-specific DNA-methyltransferase (adenine-specific) activity"/>
    <property type="evidence" value="ECO:0007669"/>
    <property type="project" value="UniProtKB-EC"/>
</dbReference>
<evidence type="ECO:0000259" key="7">
    <source>
        <dbReference type="Pfam" id="PF01555"/>
    </source>
</evidence>
<dbReference type="Pfam" id="PF01555">
    <property type="entry name" value="N6_N4_Mtase"/>
    <property type="match status" value="1"/>
</dbReference>
<dbReference type="EC" id="2.1.1.72" evidence="2"/>
<gene>
    <name evidence="8" type="ORF">DXB37_12655</name>
</gene>
<sequence length="634" mass="71808">MADILKHLDLNSVDGTQLNLDALYQVVPSAFTEVRDDKTGEISRKVNFEVLRRLLGDHATDGDGEMYQFTWVGKNAARAEAAKPTDKTLRPVVEDSVDWDNTKNIYVEGDNLEVLKLLQRSYMGKVKMIYIDPPYNTGNDFVYHDDFAHTAAEEDFEAGNVDELGYRFRKNTDTNGKFHSDWCSMIYTRLLVARSLLAEDGVIFISIDDNEVRNLRNICDEVFGEHNFVAQLVWERAYSPKNDAKYISNSHDYILMFAKQIEDFTIGRLERTEEANARYSNPDNDPRGVWKPSDMSVKTYNAACDYPITTPSGKIVEPPAGRCWSLSKNAFFERLRDNRISFGVDGNSVPCIKRFLSELKFDGMAPTSILFYKEVGHSQEGAKEVVSLFGDKGVFDGPKPVRLLQRLITLANLKGDSIVLDFFSGSASTAHALMKTNLEKNTNCQFIMVQLPEEVSDTKKDQGYENICEIGKERIRRAGAKIKADSPLTTQNLDTGFRVYRLDESNYEKVSLSPKEYKQDQLDLFGNNIKADRTDFDLLYGSMLAWGVRLDLPLLTETVDGCTIYTVNEGDLVACFSPDITDKVVAAMADKSPLRVLFRDACFKEDAQKINIYEQFKQALDWADNDAFNNIRVI</sequence>
<evidence type="ECO:0000256" key="3">
    <source>
        <dbReference type="ARBA" id="ARBA00022603"/>
    </source>
</evidence>
<keyword evidence="5" id="KW-0949">S-adenosyl-L-methionine</keyword>
<evidence type="ECO:0000256" key="4">
    <source>
        <dbReference type="ARBA" id="ARBA00022679"/>
    </source>
</evidence>
<dbReference type="GO" id="GO:0003677">
    <property type="term" value="F:DNA binding"/>
    <property type="evidence" value="ECO:0007669"/>
    <property type="project" value="InterPro"/>
</dbReference>
<dbReference type="PROSITE" id="PS00092">
    <property type="entry name" value="N6_MTASE"/>
    <property type="match status" value="1"/>
</dbReference>
<evidence type="ECO:0000256" key="6">
    <source>
        <dbReference type="ARBA" id="ARBA00047942"/>
    </source>
</evidence>
<evidence type="ECO:0000256" key="2">
    <source>
        <dbReference type="ARBA" id="ARBA00011900"/>
    </source>
</evidence>
<keyword evidence="3 8" id="KW-0489">Methyltransferase</keyword>
<dbReference type="PIRSF" id="PIRSF015855">
    <property type="entry name" value="TypeIII_Mtase_mKpnI"/>
    <property type="match status" value="1"/>
</dbReference>
<dbReference type="GO" id="GO:0008170">
    <property type="term" value="F:N-methyltransferase activity"/>
    <property type="evidence" value="ECO:0007669"/>
    <property type="project" value="InterPro"/>
</dbReference>
<dbReference type="InterPro" id="IPR029063">
    <property type="entry name" value="SAM-dependent_MTases_sf"/>
</dbReference>
<dbReference type="RefSeq" id="WP_117600711.1">
    <property type="nucleotide sequence ID" value="NZ_QSVA01000010.1"/>
</dbReference>
<dbReference type="InterPro" id="IPR002295">
    <property type="entry name" value="N4/N6-MTase_EcoPI_Mod-like"/>
</dbReference>
<comment type="similarity">
    <text evidence="1">Belongs to the N(4)/N(6)-methyltransferase family.</text>
</comment>
<reference evidence="8 9" key="1">
    <citation type="submission" date="2018-08" db="EMBL/GenBank/DDBJ databases">
        <title>A genome reference for cultivated species of the human gut microbiota.</title>
        <authorList>
            <person name="Zou Y."/>
            <person name="Xue W."/>
            <person name="Luo G."/>
        </authorList>
    </citation>
    <scope>NUCLEOTIDE SEQUENCE [LARGE SCALE GENOMIC DNA]</scope>
    <source>
        <strain evidence="8 9">OM03-4</strain>
    </source>
</reference>
<comment type="caution">
    <text evidence="8">The sequence shown here is derived from an EMBL/GenBank/DDBJ whole genome shotgun (WGS) entry which is preliminary data.</text>
</comment>
<organism evidence="8 9">
    <name type="scientific">Bacteroides uniformis</name>
    <dbReference type="NCBI Taxonomy" id="820"/>
    <lineage>
        <taxon>Bacteria</taxon>
        <taxon>Pseudomonadati</taxon>
        <taxon>Bacteroidota</taxon>
        <taxon>Bacteroidia</taxon>
        <taxon>Bacteroidales</taxon>
        <taxon>Bacteroidaceae</taxon>
        <taxon>Bacteroides</taxon>
    </lineage>
</organism>
<dbReference type="EMBL" id="QSVA01000010">
    <property type="protein sequence ID" value="RGN92997.1"/>
    <property type="molecule type" value="Genomic_DNA"/>
</dbReference>
<dbReference type="GO" id="GO:0032259">
    <property type="term" value="P:methylation"/>
    <property type="evidence" value="ECO:0007669"/>
    <property type="project" value="UniProtKB-KW"/>
</dbReference>
<dbReference type="Gene3D" id="3.40.50.150">
    <property type="entry name" value="Vaccinia Virus protein VP39"/>
    <property type="match status" value="1"/>
</dbReference>
<keyword evidence="4 8" id="KW-0808">Transferase</keyword>
<protein>
    <recommendedName>
        <fullName evidence="2">site-specific DNA-methyltransferase (adenine-specific)</fullName>
        <ecNumber evidence="2">2.1.1.72</ecNumber>
    </recommendedName>
</protein>
<proteinExistence type="inferred from homology"/>
<dbReference type="Proteomes" id="UP000260759">
    <property type="component" value="Unassembled WGS sequence"/>
</dbReference>
<feature type="domain" description="DNA methylase N-4/N-6" evidence="7">
    <location>
        <begin position="126"/>
        <end position="453"/>
    </location>
</feature>
<evidence type="ECO:0000256" key="1">
    <source>
        <dbReference type="ARBA" id="ARBA00006594"/>
    </source>
</evidence>
<dbReference type="SUPFAM" id="SSF53335">
    <property type="entry name" value="S-adenosyl-L-methionine-dependent methyltransferases"/>
    <property type="match status" value="1"/>
</dbReference>
<evidence type="ECO:0000313" key="9">
    <source>
        <dbReference type="Proteomes" id="UP000260759"/>
    </source>
</evidence>
<comment type="catalytic activity">
    <reaction evidence="6">
        <text>a 2'-deoxyadenosine in DNA + S-adenosyl-L-methionine = an N(6)-methyl-2'-deoxyadenosine in DNA + S-adenosyl-L-homocysteine + H(+)</text>
        <dbReference type="Rhea" id="RHEA:15197"/>
        <dbReference type="Rhea" id="RHEA-COMP:12418"/>
        <dbReference type="Rhea" id="RHEA-COMP:12419"/>
        <dbReference type="ChEBI" id="CHEBI:15378"/>
        <dbReference type="ChEBI" id="CHEBI:57856"/>
        <dbReference type="ChEBI" id="CHEBI:59789"/>
        <dbReference type="ChEBI" id="CHEBI:90615"/>
        <dbReference type="ChEBI" id="CHEBI:90616"/>
        <dbReference type="EC" id="2.1.1.72"/>
    </reaction>
</comment>
<dbReference type="InterPro" id="IPR002052">
    <property type="entry name" value="DNA_methylase_N6_adenine_CS"/>
</dbReference>